<accession>A0AAV3WBR4</accession>
<dbReference type="EMBL" id="BJUJ01000004">
    <property type="protein sequence ID" value="GEK43064.1"/>
    <property type="molecule type" value="Genomic_DNA"/>
</dbReference>
<dbReference type="Pfam" id="PF00005">
    <property type="entry name" value="ABC_tran"/>
    <property type="match status" value="1"/>
</dbReference>
<dbReference type="AlphaFoldDB" id="A0AAV3WBR4"/>
<dbReference type="Gene3D" id="3.40.50.300">
    <property type="entry name" value="P-loop containing nucleotide triphosphate hydrolases"/>
    <property type="match status" value="1"/>
</dbReference>
<feature type="domain" description="ABC transporter" evidence="3">
    <location>
        <begin position="78"/>
        <end position="182"/>
    </location>
</feature>
<dbReference type="GO" id="GO:0005524">
    <property type="term" value="F:ATP binding"/>
    <property type="evidence" value="ECO:0007669"/>
    <property type="project" value="InterPro"/>
</dbReference>
<keyword evidence="1" id="KW-0677">Repeat</keyword>
<feature type="coiled-coil region" evidence="2">
    <location>
        <begin position="20"/>
        <end position="50"/>
    </location>
</feature>
<comment type="caution">
    <text evidence="4">The sequence shown here is derived from an EMBL/GenBank/DDBJ whole genome shotgun (WGS) entry which is preliminary data.</text>
</comment>
<name>A0AAV3WBR4_ACIJO</name>
<protein>
    <recommendedName>
        <fullName evidence="3">ABC transporter domain-containing protein</fullName>
    </recommendedName>
</protein>
<reference evidence="4 5" key="1">
    <citation type="submission" date="2019-07" db="EMBL/GenBank/DDBJ databases">
        <title>Whole genome shotgun sequence of Acinetobacter johnsonii NBRC 102197.</title>
        <authorList>
            <person name="Hosoyama A."/>
            <person name="Uohara A."/>
            <person name="Ohji S."/>
            <person name="Ichikawa N."/>
        </authorList>
    </citation>
    <scope>NUCLEOTIDE SEQUENCE [LARGE SCALE GENOMIC DNA]</scope>
    <source>
        <strain evidence="4 5">NBRC 102197</strain>
    </source>
</reference>
<sequence length="185" mass="20794">MILAKILLDFKKERASQTLSGVAQQQLRQKEQAQDELKNKQQQLEQIKSQKFDFHFQPKQTGEILRLKEVVLAALSISPISFALHSGEKIQLRGQNGSGKSTLLRAIQNYSHIQSGDIVKRGASLYLDQNFSLLNPELNAVHNLQLLNPCLSDEACRNQLGQLRIRRDKALLPISLLSGGEQLTK</sequence>
<dbReference type="Proteomes" id="UP000321274">
    <property type="component" value="Unassembled WGS sequence"/>
</dbReference>
<evidence type="ECO:0000313" key="4">
    <source>
        <dbReference type="EMBL" id="GEK43064.1"/>
    </source>
</evidence>
<keyword evidence="2" id="KW-0175">Coiled coil</keyword>
<dbReference type="GO" id="GO:0016887">
    <property type="term" value="F:ATP hydrolysis activity"/>
    <property type="evidence" value="ECO:0007669"/>
    <property type="project" value="InterPro"/>
</dbReference>
<dbReference type="PANTHER" id="PTHR19211:SF6">
    <property type="entry name" value="BLL7188 PROTEIN"/>
    <property type="match status" value="1"/>
</dbReference>
<gene>
    <name evidence="4" type="ORF">AJO04nite_03220</name>
</gene>
<dbReference type="PANTHER" id="PTHR19211">
    <property type="entry name" value="ATP-BINDING TRANSPORT PROTEIN-RELATED"/>
    <property type="match status" value="1"/>
</dbReference>
<dbReference type="InterPro" id="IPR003439">
    <property type="entry name" value="ABC_transporter-like_ATP-bd"/>
</dbReference>
<organism evidence="4 5">
    <name type="scientific">Acinetobacter johnsonii</name>
    <dbReference type="NCBI Taxonomy" id="40214"/>
    <lineage>
        <taxon>Bacteria</taxon>
        <taxon>Pseudomonadati</taxon>
        <taxon>Pseudomonadota</taxon>
        <taxon>Gammaproteobacteria</taxon>
        <taxon>Moraxellales</taxon>
        <taxon>Moraxellaceae</taxon>
        <taxon>Acinetobacter</taxon>
    </lineage>
</organism>
<evidence type="ECO:0000256" key="2">
    <source>
        <dbReference type="SAM" id="Coils"/>
    </source>
</evidence>
<dbReference type="InterPro" id="IPR027417">
    <property type="entry name" value="P-loop_NTPase"/>
</dbReference>
<proteinExistence type="predicted"/>
<dbReference type="InterPro" id="IPR050611">
    <property type="entry name" value="ABCF"/>
</dbReference>
<dbReference type="SUPFAM" id="SSF52540">
    <property type="entry name" value="P-loop containing nucleoside triphosphate hydrolases"/>
    <property type="match status" value="1"/>
</dbReference>
<evidence type="ECO:0000259" key="3">
    <source>
        <dbReference type="Pfam" id="PF00005"/>
    </source>
</evidence>
<evidence type="ECO:0000313" key="5">
    <source>
        <dbReference type="Proteomes" id="UP000321274"/>
    </source>
</evidence>
<evidence type="ECO:0000256" key="1">
    <source>
        <dbReference type="ARBA" id="ARBA00022737"/>
    </source>
</evidence>